<dbReference type="PANTHER" id="PTHR34466">
    <property type="entry name" value="OS11G0129800 PROTEIN"/>
    <property type="match status" value="1"/>
</dbReference>
<dbReference type="FunFam" id="3.30.730.10:FF:000002">
    <property type="entry name" value="AP2-like ethylene-responsive transcription factor"/>
    <property type="match status" value="1"/>
</dbReference>
<evidence type="ECO:0000256" key="5">
    <source>
        <dbReference type="ARBA" id="ARBA00023159"/>
    </source>
</evidence>
<name>A0A835JPL4_9ROSI</name>
<feature type="compositionally biased region" description="Polar residues" evidence="9">
    <location>
        <begin position="912"/>
        <end position="924"/>
    </location>
</feature>
<accession>A0A835JPL4</accession>
<evidence type="ECO:0000313" key="11">
    <source>
        <dbReference type="EMBL" id="KAF9675062.1"/>
    </source>
</evidence>
<dbReference type="EMBL" id="JADGMS010000010">
    <property type="protein sequence ID" value="KAF9675062.1"/>
    <property type="molecule type" value="Genomic_DNA"/>
</dbReference>
<dbReference type="SMART" id="SM00380">
    <property type="entry name" value="AP2"/>
    <property type="match status" value="2"/>
</dbReference>
<dbReference type="SUPFAM" id="SSF54171">
    <property type="entry name" value="DNA-binding domain"/>
    <property type="match status" value="2"/>
</dbReference>
<dbReference type="OrthoDB" id="660305at2759"/>
<feature type="compositionally biased region" description="Polar residues" evidence="9">
    <location>
        <begin position="676"/>
        <end position="695"/>
    </location>
</feature>
<feature type="region of interest" description="Disordered" evidence="9">
    <location>
        <begin position="99"/>
        <end position="175"/>
    </location>
</feature>
<feature type="compositionally biased region" description="Basic and acidic residues" evidence="9">
    <location>
        <begin position="99"/>
        <end position="108"/>
    </location>
</feature>
<dbReference type="PANTHER" id="PTHR34466:SF3">
    <property type="entry name" value="OS11G0129800 PROTEIN"/>
    <property type="match status" value="1"/>
</dbReference>
<evidence type="ECO:0000256" key="6">
    <source>
        <dbReference type="ARBA" id="ARBA00023163"/>
    </source>
</evidence>
<keyword evidence="6" id="KW-0804">Transcription</keyword>
<keyword evidence="3" id="KW-0805">Transcription regulation</keyword>
<evidence type="ECO:0000256" key="3">
    <source>
        <dbReference type="ARBA" id="ARBA00023015"/>
    </source>
</evidence>
<feature type="region of interest" description="Disordered" evidence="9">
    <location>
        <begin position="1016"/>
        <end position="1052"/>
    </location>
</feature>
<evidence type="ECO:0000256" key="2">
    <source>
        <dbReference type="ARBA" id="ARBA00022737"/>
    </source>
</evidence>
<evidence type="ECO:0000256" key="4">
    <source>
        <dbReference type="ARBA" id="ARBA00023125"/>
    </source>
</evidence>
<dbReference type="AlphaFoldDB" id="A0A835JPL4"/>
<dbReference type="CDD" id="cd00018">
    <property type="entry name" value="AP2"/>
    <property type="match status" value="2"/>
</dbReference>
<organism evidence="11 12">
    <name type="scientific">Salix dunnii</name>
    <dbReference type="NCBI Taxonomy" id="1413687"/>
    <lineage>
        <taxon>Eukaryota</taxon>
        <taxon>Viridiplantae</taxon>
        <taxon>Streptophyta</taxon>
        <taxon>Embryophyta</taxon>
        <taxon>Tracheophyta</taxon>
        <taxon>Spermatophyta</taxon>
        <taxon>Magnoliopsida</taxon>
        <taxon>eudicotyledons</taxon>
        <taxon>Gunneridae</taxon>
        <taxon>Pentapetalae</taxon>
        <taxon>rosids</taxon>
        <taxon>fabids</taxon>
        <taxon>Malpighiales</taxon>
        <taxon>Salicaceae</taxon>
        <taxon>Saliceae</taxon>
        <taxon>Salix</taxon>
    </lineage>
</organism>
<comment type="caution">
    <text evidence="11">The sequence shown here is derived from an EMBL/GenBank/DDBJ whole genome shotgun (WGS) entry which is preliminary data.</text>
</comment>
<dbReference type="InterPro" id="IPR036955">
    <property type="entry name" value="AP2/ERF_dom_sf"/>
</dbReference>
<feature type="compositionally biased region" description="Low complexity" evidence="9">
    <location>
        <begin position="1031"/>
        <end position="1052"/>
    </location>
</feature>
<feature type="region of interest" description="Disordered" evidence="9">
    <location>
        <begin position="890"/>
        <end position="929"/>
    </location>
</feature>
<feature type="compositionally biased region" description="Polar residues" evidence="9">
    <location>
        <begin position="215"/>
        <end position="224"/>
    </location>
</feature>
<keyword evidence="5" id="KW-0010">Activator</keyword>
<comment type="similarity">
    <text evidence="8">Belongs to the AP2/ERF transcription factor family. AP2 subfamily.</text>
</comment>
<feature type="compositionally biased region" description="Basic residues" evidence="9">
    <location>
        <begin position="34"/>
        <end position="46"/>
    </location>
</feature>
<feature type="compositionally biased region" description="Low complexity" evidence="9">
    <location>
        <begin position="150"/>
        <end position="162"/>
    </location>
</feature>
<evidence type="ECO:0000259" key="10">
    <source>
        <dbReference type="PROSITE" id="PS51032"/>
    </source>
</evidence>
<keyword evidence="7" id="KW-0539">Nucleus</keyword>
<keyword evidence="2" id="KW-0677">Repeat</keyword>
<feature type="region of interest" description="Disordered" evidence="9">
    <location>
        <begin position="1"/>
        <end position="55"/>
    </location>
</feature>
<dbReference type="PROSITE" id="PS51032">
    <property type="entry name" value="AP2_ERF"/>
    <property type="match status" value="2"/>
</dbReference>
<comment type="subcellular location">
    <subcellularLocation>
        <location evidence="1">Nucleus</location>
    </subcellularLocation>
</comment>
<keyword evidence="12" id="KW-1185">Reference proteome</keyword>
<evidence type="ECO:0000256" key="1">
    <source>
        <dbReference type="ARBA" id="ARBA00004123"/>
    </source>
</evidence>
<dbReference type="InterPro" id="IPR016177">
    <property type="entry name" value="DNA-bd_dom_sf"/>
</dbReference>
<dbReference type="Proteomes" id="UP000657918">
    <property type="component" value="Unassembled WGS sequence"/>
</dbReference>
<feature type="domain" description="AP2/ERF" evidence="10">
    <location>
        <begin position="797"/>
        <end position="855"/>
    </location>
</feature>
<feature type="domain" description="AP2/ERF" evidence="10">
    <location>
        <begin position="698"/>
        <end position="761"/>
    </location>
</feature>
<evidence type="ECO:0000256" key="9">
    <source>
        <dbReference type="SAM" id="MobiDB-lite"/>
    </source>
</evidence>
<evidence type="ECO:0000256" key="8">
    <source>
        <dbReference type="ARBA" id="ARBA00037973"/>
    </source>
</evidence>
<dbReference type="GO" id="GO:0003677">
    <property type="term" value="F:DNA binding"/>
    <property type="evidence" value="ECO:0007669"/>
    <property type="project" value="UniProtKB-KW"/>
</dbReference>
<gene>
    <name evidence="11" type="ORF">SADUNF_Sadunf10G0192400</name>
</gene>
<sequence length="1052" mass="115842">MAMAAFKSTSRRAKTAAATSAATSDKETSTKQHALPRKTIPSRRSRSVSAVSRSHLVDTCSLTRTAAEGTATGSTDFLIKRDNPLYWSNVSPSGKEVSEVVVGKEESKSAPTKPNVVGDSRRGRSVSRKANAGRNVSGIGRNLSRDPVSRGRPVSRPPGSRGHLVHSESDVEQEGSSLMKYINGSGGLSEVSNAGRNSDLARSCDSEFERMRSSPMRSNGSAADSPSLPFRSWEDGGLGSSFSEAEESTIKAVSEQMQSFQGDNLGDDTSSRIYETVRSEVKRAIADIQNDLESTVRRSNTTAIAMANVTDIPPDLVNPSAVELVLDIRREYANKLEQVLDSNVRNDNDRTWGLPYLQSNERARKLRADLSVEEHRGLELSRILKEVLPRPKTSNVQKPRAGRKVHPLYEAMAYFDECVSLSTFDSSDFSSPEDPTLNFVGVASPVGDCASFSQASSNATANCYPNGLATNKQELVGAHSHGASVLSATGTSKEPTLDEVSINSSETPYSGRFQFSLTRKPEHFIEVQQDIRKYVKSFEKDMEKTGVNSMILRSNHFDMDEYNSQASRQNFLFDTVFLNSRIQSGSMLLCDGGMGVPFSPFAALAGRSSPLHSSVVLVLCAVLSHFTSTVSPCFGCQKKLMKRSSSCSSSSSSSSSCVASQSIEKPKAKRVRKNQKSNQGKSQNAAAANHNSGKRSSIYRGVTRHRWTGRFEAHLWDKSSWNNIQNKKGKQGAYDNEEAAARTYDLAALKYWGTETTLNFPIETYTKEREEMQRASKEEYLASLRRQSSGFSRGVSKYRGVARHHHNGRWEARIGRVYGNKYLYLGTYNTQEEAAAAYDMAAIEYRGANAVTNFDVSNYMERLRKKGIPIDRILQEQQLRNNLIDSRVEVEAEVEQPPPPPQQQEEKEQKIVPSSQIQRSQINPSLDGRSPMVIMDTIEEHELAWSFCMDLGLNLTMPDLPLENSCELPDLFDHTGFEDNIDLIFDACCYGNEANQAGYILEDNSTGGVEKVGVTRSVDEESESGKDKLSSDSASNSPTSSTTTSVSCNYYV</sequence>
<dbReference type="GO" id="GO:0003700">
    <property type="term" value="F:DNA-binding transcription factor activity"/>
    <property type="evidence" value="ECO:0007669"/>
    <property type="project" value="InterPro"/>
</dbReference>
<dbReference type="InterPro" id="IPR001471">
    <property type="entry name" value="AP2/ERF_dom"/>
</dbReference>
<reference evidence="11 12" key="1">
    <citation type="submission" date="2020-10" db="EMBL/GenBank/DDBJ databases">
        <title>Plant Genome Project.</title>
        <authorList>
            <person name="Zhang R.-G."/>
        </authorList>
    </citation>
    <scope>NUCLEOTIDE SEQUENCE [LARGE SCALE GENOMIC DNA]</scope>
    <source>
        <strain evidence="11">FAFU-HL-1</strain>
        <tissue evidence="11">Leaf</tissue>
    </source>
</reference>
<keyword evidence="4" id="KW-0238">DNA-binding</keyword>
<dbReference type="PRINTS" id="PR00367">
    <property type="entry name" value="ETHRSPELEMNT"/>
</dbReference>
<dbReference type="Pfam" id="PF00847">
    <property type="entry name" value="AP2"/>
    <property type="match status" value="1"/>
</dbReference>
<feature type="region of interest" description="Disordered" evidence="9">
    <location>
        <begin position="188"/>
        <end position="241"/>
    </location>
</feature>
<feature type="compositionally biased region" description="Basic and acidic residues" evidence="9">
    <location>
        <begin position="202"/>
        <end position="212"/>
    </location>
</feature>
<feature type="compositionally biased region" description="Basic and acidic residues" evidence="9">
    <location>
        <begin position="1017"/>
        <end position="1030"/>
    </location>
</feature>
<dbReference type="Gene3D" id="3.30.730.10">
    <property type="entry name" value="AP2/ERF domain"/>
    <property type="match status" value="2"/>
</dbReference>
<evidence type="ECO:0000256" key="7">
    <source>
        <dbReference type="ARBA" id="ARBA00023242"/>
    </source>
</evidence>
<dbReference type="GO" id="GO:0005634">
    <property type="term" value="C:nucleus"/>
    <property type="evidence" value="ECO:0007669"/>
    <property type="project" value="UniProtKB-SubCell"/>
</dbReference>
<proteinExistence type="inferred from homology"/>
<evidence type="ECO:0000313" key="12">
    <source>
        <dbReference type="Proteomes" id="UP000657918"/>
    </source>
</evidence>
<protein>
    <recommendedName>
        <fullName evidence="10">AP2/ERF domain-containing protein</fullName>
    </recommendedName>
</protein>
<feature type="region of interest" description="Disordered" evidence="9">
    <location>
        <begin position="661"/>
        <end position="699"/>
    </location>
</feature>
<dbReference type="FunFam" id="3.30.730.10:FF:000004">
    <property type="entry name" value="AP2-like ethylene-responsive transcription factor"/>
    <property type="match status" value="1"/>
</dbReference>